<dbReference type="EMBL" id="UINC01170069">
    <property type="protein sequence ID" value="SVD73925.1"/>
    <property type="molecule type" value="Genomic_DNA"/>
</dbReference>
<proteinExistence type="predicted"/>
<feature type="domain" description="Beta-lactamase-related" evidence="1">
    <location>
        <begin position="4"/>
        <end position="256"/>
    </location>
</feature>
<feature type="non-terminal residue" evidence="2">
    <location>
        <position position="268"/>
    </location>
</feature>
<evidence type="ECO:0000259" key="1">
    <source>
        <dbReference type="Pfam" id="PF00144"/>
    </source>
</evidence>
<dbReference type="Pfam" id="PF00144">
    <property type="entry name" value="Beta-lactamase"/>
    <property type="match status" value="1"/>
</dbReference>
<dbReference type="AlphaFoldDB" id="A0A382XTD6"/>
<accession>A0A382XTD6</accession>
<dbReference type="PANTHER" id="PTHR43283">
    <property type="entry name" value="BETA-LACTAMASE-RELATED"/>
    <property type="match status" value="1"/>
</dbReference>
<dbReference type="SUPFAM" id="SSF56601">
    <property type="entry name" value="beta-lactamase/transpeptidase-like"/>
    <property type="match status" value="1"/>
</dbReference>
<feature type="non-terminal residue" evidence="2">
    <location>
        <position position="1"/>
    </location>
</feature>
<reference evidence="2" key="1">
    <citation type="submission" date="2018-05" db="EMBL/GenBank/DDBJ databases">
        <authorList>
            <person name="Lanie J.A."/>
            <person name="Ng W.-L."/>
            <person name="Kazmierczak K.M."/>
            <person name="Andrzejewski T.M."/>
            <person name="Davidsen T.M."/>
            <person name="Wayne K.J."/>
            <person name="Tettelin H."/>
            <person name="Glass J.I."/>
            <person name="Rusch D."/>
            <person name="Podicherti R."/>
            <person name="Tsui H.-C.T."/>
            <person name="Winkler M.E."/>
        </authorList>
    </citation>
    <scope>NUCLEOTIDE SEQUENCE</scope>
</reference>
<gene>
    <name evidence="2" type="ORF">METZ01_LOCUS426779</name>
</gene>
<protein>
    <recommendedName>
        <fullName evidence="1">Beta-lactamase-related domain-containing protein</fullName>
    </recommendedName>
</protein>
<dbReference type="Gene3D" id="3.40.710.10">
    <property type="entry name" value="DD-peptidase/beta-lactamase superfamily"/>
    <property type="match status" value="1"/>
</dbReference>
<evidence type="ECO:0000313" key="2">
    <source>
        <dbReference type="EMBL" id="SVD73925.1"/>
    </source>
</evidence>
<dbReference type="InterPro" id="IPR012338">
    <property type="entry name" value="Beta-lactam/transpept-like"/>
</dbReference>
<sequence length="268" mass="30095">HINSFNHVGANGITLHHLLTHTSGFRIKPIFFKPLIEKSAKHPDAPSLKLEVDRFGRLGPAEPIGKSYSYSNAGFNSLGAVIETVSGKPLELYLDQLIYRPLGMADSYHHEMVDKLDGKLDRMSVVYYQRDGKWIEGWKPGQPPKYPFVRASGGMISTAMDYAVFCQMYLNGGVYGGKRILKTETVKLMTTPHTESLYTPVQKSKQEHYYGYGWRVHKDGVYGHTGSDGTAAWVDPKNQLIVLAFTQSPAGSRLRDRFFKLVQLAVEK</sequence>
<dbReference type="InterPro" id="IPR001466">
    <property type="entry name" value="Beta-lactam-related"/>
</dbReference>
<organism evidence="2">
    <name type="scientific">marine metagenome</name>
    <dbReference type="NCBI Taxonomy" id="408172"/>
    <lineage>
        <taxon>unclassified sequences</taxon>
        <taxon>metagenomes</taxon>
        <taxon>ecological metagenomes</taxon>
    </lineage>
</organism>
<dbReference type="InterPro" id="IPR050789">
    <property type="entry name" value="Diverse_Enzym_Activities"/>
</dbReference>
<name>A0A382XTD6_9ZZZZ</name>